<gene>
    <name evidence="1" type="ORF">PLEPLA_LOCUS4146</name>
</gene>
<accession>A0A9N7Y360</accession>
<sequence length="244" mass="26253">MGETIEEANPIYQRRLIDSVTAESASARPNSAAMVMRKGGGGARLEIADHRILTVGSGRDTQCPGYLKEHSPRQTVNVQDYSTFEDDPLDPLNHSHHLEGAGMCAPPTLPHQDQFPSAVCVRVCDRCCTGESFAEVCGTNWPSEGRPRCPPFPSQVSSLLRLLPAFSPSTSFFLPSPAWTPCSSVQMCVLDMTDWRHQGALAGEDKPSECCEGAKDTLASGGGLSGACLHRVLLQPEIKSVKGD</sequence>
<organism evidence="1 2">
    <name type="scientific">Pleuronectes platessa</name>
    <name type="common">European plaice</name>
    <dbReference type="NCBI Taxonomy" id="8262"/>
    <lineage>
        <taxon>Eukaryota</taxon>
        <taxon>Metazoa</taxon>
        <taxon>Chordata</taxon>
        <taxon>Craniata</taxon>
        <taxon>Vertebrata</taxon>
        <taxon>Euteleostomi</taxon>
        <taxon>Actinopterygii</taxon>
        <taxon>Neopterygii</taxon>
        <taxon>Teleostei</taxon>
        <taxon>Neoteleostei</taxon>
        <taxon>Acanthomorphata</taxon>
        <taxon>Carangaria</taxon>
        <taxon>Pleuronectiformes</taxon>
        <taxon>Pleuronectoidei</taxon>
        <taxon>Pleuronectidae</taxon>
        <taxon>Pleuronectes</taxon>
    </lineage>
</organism>
<evidence type="ECO:0000313" key="1">
    <source>
        <dbReference type="EMBL" id="CAB1416355.1"/>
    </source>
</evidence>
<evidence type="ECO:0000313" key="2">
    <source>
        <dbReference type="Proteomes" id="UP001153269"/>
    </source>
</evidence>
<keyword evidence="2" id="KW-1185">Reference proteome</keyword>
<protein>
    <submittedName>
        <fullName evidence="1">Uncharacterized protein</fullName>
    </submittedName>
</protein>
<dbReference type="AlphaFoldDB" id="A0A9N7Y360"/>
<dbReference type="EMBL" id="CADEAL010000203">
    <property type="protein sequence ID" value="CAB1416355.1"/>
    <property type="molecule type" value="Genomic_DNA"/>
</dbReference>
<proteinExistence type="predicted"/>
<comment type="caution">
    <text evidence="1">The sequence shown here is derived from an EMBL/GenBank/DDBJ whole genome shotgun (WGS) entry which is preliminary data.</text>
</comment>
<name>A0A9N7Y360_PLEPL</name>
<dbReference type="Proteomes" id="UP001153269">
    <property type="component" value="Unassembled WGS sequence"/>
</dbReference>
<reference evidence="1" key="1">
    <citation type="submission" date="2020-03" db="EMBL/GenBank/DDBJ databases">
        <authorList>
            <person name="Weist P."/>
        </authorList>
    </citation>
    <scope>NUCLEOTIDE SEQUENCE</scope>
</reference>